<proteinExistence type="predicted"/>
<protein>
    <submittedName>
        <fullName evidence="1">Uncharacterized protein</fullName>
    </submittedName>
</protein>
<dbReference type="Proteomes" id="UP000011668">
    <property type="component" value="Unassembled WGS sequence"/>
</dbReference>
<sequence length="143" mass="15347">MINLDLFDFGMVCEIVRVRSAQTQNTPFKVNVPVGLNSEQGMKELLTQVCAGVSGSLRVEPLIGAPSALASGTPTGSDQDVPGRPVTAVNSAHTYCYYGPRRNAWWRLTSSHSGPTISLVGIAALNFAPTCNIINNHAMNFIR</sequence>
<comment type="caution">
    <text evidence="1">The sequence shown here is derived from an EMBL/GenBank/DDBJ whole genome shotgun (WGS) entry which is preliminary data.</text>
</comment>
<name>L8WMW9_THACA</name>
<gene>
    <name evidence="1" type="ORF">AG1IA_08271</name>
</gene>
<accession>L8WMW9</accession>
<dbReference type="EMBL" id="AFRT01002492">
    <property type="protein sequence ID" value="ELU37699.1"/>
    <property type="molecule type" value="Genomic_DNA"/>
</dbReference>
<dbReference type="AlphaFoldDB" id="L8WMW9"/>
<evidence type="ECO:0000313" key="1">
    <source>
        <dbReference type="EMBL" id="ELU37699.1"/>
    </source>
</evidence>
<organism evidence="1 2">
    <name type="scientific">Thanatephorus cucumeris (strain AG1-IA)</name>
    <name type="common">Rice sheath blight fungus</name>
    <name type="synonym">Rhizoctonia solani</name>
    <dbReference type="NCBI Taxonomy" id="983506"/>
    <lineage>
        <taxon>Eukaryota</taxon>
        <taxon>Fungi</taxon>
        <taxon>Dikarya</taxon>
        <taxon>Basidiomycota</taxon>
        <taxon>Agaricomycotina</taxon>
        <taxon>Agaricomycetes</taxon>
        <taxon>Cantharellales</taxon>
        <taxon>Ceratobasidiaceae</taxon>
        <taxon>Rhizoctonia</taxon>
        <taxon>Rhizoctonia solani AG-1</taxon>
    </lineage>
</organism>
<keyword evidence="2" id="KW-1185">Reference proteome</keyword>
<reference evidence="1 2" key="1">
    <citation type="journal article" date="2013" name="Nat. Commun.">
        <title>The evolution and pathogenic mechanisms of the rice sheath blight pathogen.</title>
        <authorList>
            <person name="Zheng A."/>
            <person name="Lin R."/>
            <person name="Xu L."/>
            <person name="Qin P."/>
            <person name="Tang C."/>
            <person name="Ai P."/>
            <person name="Zhang D."/>
            <person name="Liu Y."/>
            <person name="Sun Z."/>
            <person name="Feng H."/>
            <person name="Wang Y."/>
            <person name="Chen Y."/>
            <person name="Liang X."/>
            <person name="Fu R."/>
            <person name="Li Q."/>
            <person name="Zhang J."/>
            <person name="Yu X."/>
            <person name="Xie Z."/>
            <person name="Ding L."/>
            <person name="Guan P."/>
            <person name="Tang J."/>
            <person name="Liang Y."/>
            <person name="Wang S."/>
            <person name="Deng Q."/>
            <person name="Li S."/>
            <person name="Zhu J."/>
            <person name="Wang L."/>
            <person name="Liu H."/>
            <person name="Li P."/>
        </authorList>
    </citation>
    <scope>NUCLEOTIDE SEQUENCE [LARGE SCALE GENOMIC DNA]</scope>
    <source>
        <strain evidence="2">AG-1 IA</strain>
    </source>
</reference>
<dbReference type="HOGENOM" id="CLU_1807533_0_0_1"/>
<evidence type="ECO:0000313" key="2">
    <source>
        <dbReference type="Proteomes" id="UP000011668"/>
    </source>
</evidence>